<keyword evidence="1" id="KW-0732">Signal</keyword>
<dbReference type="OrthoDB" id="1957129at2"/>
<comment type="caution">
    <text evidence="2">The sequence shown here is derived from an EMBL/GenBank/DDBJ whole genome shotgun (WGS) entry which is preliminary data.</text>
</comment>
<dbReference type="Proteomes" id="UP000037392">
    <property type="component" value="Unassembled WGS sequence"/>
</dbReference>
<feature type="signal peptide" evidence="1">
    <location>
        <begin position="1"/>
        <end position="24"/>
    </location>
</feature>
<feature type="chain" id="PRO_5038441704" evidence="1">
    <location>
        <begin position="25"/>
        <end position="533"/>
    </location>
</feature>
<accession>A0A0J9BCG4</accession>
<proteinExistence type="predicted"/>
<name>A0A0J9BCG4_9FIRM</name>
<dbReference type="PROSITE" id="PS51257">
    <property type="entry name" value="PROKAR_LIPOPROTEIN"/>
    <property type="match status" value="1"/>
</dbReference>
<dbReference type="AlphaFoldDB" id="A0A0J9BCG4"/>
<dbReference type="EMBL" id="ADLK01000061">
    <property type="protein sequence ID" value="KMW10082.1"/>
    <property type="molecule type" value="Genomic_DNA"/>
</dbReference>
<evidence type="ECO:0000256" key="1">
    <source>
        <dbReference type="SAM" id="SignalP"/>
    </source>
</evidence>
<gene>
    <name evidence="2" type="ORF">HMPREF9470_05595</name>
</gene>
<protein>
    <submittedName>
        <fullName evidence="2">Uncharacterized protein</fullName>
    </submittedName>
</protein>
<dbReference type="GeneID" id="93166658"/>
<evidence type="ECO:0000313" key="3">
    <source>
        <dbReference type="Proteomes" id="UP000037392"/>
    </source>
</evidence>
<sequence>MNHLKKEFVLLLAVVFCLSLTACTGDYPIVGDDWRTTGIVLDGGTITRNGEDTDVLVCVHKADAAFYYDSKDQTLFGSVDYPIAFGSNVWDLFKGIDFADLNGDGNSDVTMKFDDNGSEFGLVWYWDAESPKFVYQPEKSFIGDRKTTDEIYHELLDRFYVLVSDPDSNMDTTEDGEFGIRESARGMGKDALNGMGYLIEDLSGDGVPELAVGSLREYGGEINALYTLADNEPELVFEGWGRNSYIYVNTYVGDSSCFYNCGSSSAVESGHGIFTLSRNGRELEWRRFYFTYAEVGNLDNVAIYVNTTGSWEPEESELADMTLEEYYEWFSTPVVESMTDFWGMPCTESGLYLTPFSDYTAGVGRATTGTERDDCETVPVLMGGALPFTNMEPLQSENYEDGTYYYADITEDGVLRVVDTVLPSNFMYDVQTLEDYLTACAMNLGESGTAGHLLTVEQNDTYTKNMSYPVYIVIYIVGEDEDTREWTVFAMDTDHYTYLYAFDAMADAAEDMKPIYHDIFADLYLSDGEYEND</sequence>
<reference evidence="2 3" key="1">
    <citation type="submission" date="2011-04" db="EMBL/GenBank/DDBJ databases">
        <title>The Genome Sequence of Clostridium citroniae WAL-19142.</title>
        <authorList>
            <consortium name="The Broad Institute Genome Sequencing Platform"/>
            <person name="Earl A."/>
            <person name="Ward D."/>
            <person name="Feldgarden M."/>
            <person name="Gevers D."/>
            <person name="Warren Y.A."/>
            <person name="Tyrrell K.L."/>
            <person name="Citron D.M."/>
            <person name="Goldstein E.J."/>
            <person name="Daigneault M."/>
            <person name="Allen-Vercoe E."/>
            <person name="Young S.K."/>
            <person name="Zeng Q."/>
            <person name="Gargeya S."/>
            <person name="Fitzgerald M."/>
            <person name="Haas B."/>
            <person name="Abouelleil A."/>
            <person name="Alvarado L."/>
            <person name="Arachchi H.M."/>
            <person name="Berlin A."/>
            <person name="Brown A."/>
            <person name="Chapman S.B."/>
            <person name="Chen Z."/>
            <person name="Dunbar C."/>
            <person name="Freedman E."/>
            <person name="Gearin G."/>
            <person name="Gellesch M."/>
            <person name="Goldberg J."/>
            <person name="Griggs A."/>
            <person name="Gujja S."/>
            <person name="Heilman E.R."/>
            <person name="Heiman D."/>
            <person name="Howarth C."/>
            <person name="Larson L."/>
            <person name="Lui A."/>
            <person name="MacDonald P.J."/>
            <person name="Mehta T."/>
            <person name="Montmayeur A."/>
            <person name="Murphy C."/>
            <person name="Neiman D."/>
            <person name="Pearson M."/>
            <person name="Priest M."/>
            <person name="Roberts A."/>
            <person name="Saif S."/>
            <person name="Shea T."/>
            <person name="Shenoy N."/>
            <person name="Sisk P."/>
            <person name="Stolte C."/>
            <person name="Sykes S."/>
            <person name="White J."/>
            <person name="Yandava C."/>
            <person name="Wortman J."/>
            <person name="Nusbaum C."/>
            <person name="Birren B."/>
        </authorList>
    </citation>
    <scope>NUCLEOTIDE SEQUENCE [LARGE SCALE GENOMIC DNA]</scope>
    <source>
        <strain evidence="2 3">WAL-19142</strain>
    </source>
</reference>
<dbReference type="PATRIC" id="fig|742734.4.peg.5994"/>
<evidence type="ECO:0000313" key="2">
    <source>
        <dbReference type="EMBL" id="KMW10082.1"/>
    </source>
</evidence>
<organism evidence="2 3">
    <name type="scientific">[Clostridium] citroniae WAL-19142</name>
    <dbReference type="NCBI Taxonomy" id="742734"/>
    <lineage>
        <taxon>Bacteria</taxon>
        <taxon>Bacillati</taxon>
        <taxon>Bacillota</taxon>
        <taxon>Clostridia</taxon>
        <taxon>Lachnospirales</taxon>
        <taxon>Lachnospiraceae</taxon>
        <taxon>Enterocloster</taxon>
    </lineage>
</organism>
<dbReference type="RefSeq" id="WP_048931332.1">
    <property type="nucleotide sequence ID" value="NZ_KQ235889.1"/>
</dbReference>